<evidence type="ECO:0000313" key="1">
    <source>
        <dbReference type="EMBL" id="SVE09374.1"/>
    </source>
</evidence>
<dbReference type="Gene3D" id="1.10.790.20">
    <property type="entry name" value="Domain of unknown function DUF1476"/>
    <property type="match status" value="1"/>
</dbReference>
<accession>A0A383ANX2</accession>
<dbReference type="EMBL" id="UINC01193655">
    <property type="protein sequence ID" value="SVE09374.1"/>
    <property type="molecule type" value="Genomic_DNA"/>
</dbReference>
<gene>
    <name evidence="1" type="ORF">METZ01_LOCUS462228</name>
</gene>
<evidence type="ECO:0008006" key="2">
    <source>
        <dbReference type="Google" id="ProtNLM"/>
    </source>
</evidence>
<dbReference type="InterPro" id="IPR038293">
    <property type="entry name" value="ATPase_inh_sub_z_sf"/>
</dbReference>
<sequence>MTTFDKRGKSFEAKYAHDEETRFKIGARRNKLLGQWMAGQLGLNGADAEAYAKAVVVSDFEKPGDEDVFEKVWADVQSKGLGLTESQVRQKMRDFLEIAREQVTSEV</sequence>
<protein>
    <recommendedName>
        <fullName evidence="2">DUF1476 domain-containing protein</fullName>
    </recommendedName>
</protein>
<dbReference type="PIRSF" id="PIRSF031780">
    <property type="entry name" value="UCP031780"/>
    <property type="match status" value="1"/>
</dbReference>
<organism evidence="1">
    <name type="scientific">marine metagenome</name>
    <dbReference type="NCBI Taxonomy" id="408172"/>
    <lineage>
        <taxon>unclassified sequences</taxon>
        <taxon>metagenomes</taxon>
        <taxon>ecological metagenomes</taxon>
    </lineage>
</organism>
<dbReference type="AlphaFoldDB" id="A0A383ANX2"/>
<proteinExistence type="predicted"/>
<dbReference type="InterPro" id="IPR009945">
    <property type="entry name" value="ATPase_inh_sub_z"/>
</dbReference>
<reference evidence="1" key="1">
    <citation type="submission" date="2018-05" db="EMBL/GenBank/DDBJ databases">
        <authorList>
            <person name="Lanie J.A."/>
            <person name="Ng W.-L."/>
            <person name="Kazmierczak K.M."/>
            <person name="Andrzejewski T.M."/>
            <person name="Davidsen T.M."/>
            <person name="Wayne K.J."/>
            <person name="Tettelin H."/>
            <person name="Glass J.I."/>
            <person name="Rusch D."/>
            <person name="Podicherti R."/>
            <person name="Tsui H.-C.T."/>
            <person name="Winkler M.E."/>
        </authorList>
    </citation>
    <scope>NUCLEOTIDE SEQUENCE</scope>
</reference>
<name>A0A383ANX2_9ZZZZ</name>
<dbReference type="Pfam" id="PF07345">
    <property type="entry name" value="ATPaseInh_sub_z"/>
    <property type="match status" value="1"/>
</dbReference>